<accession>A0A935C4C9</accession>
<dbReference type="PANTHER" id="PTHR21342">
    <property type="entry name" value="PHOSPHOPANTETHEINE ADENYLYLTRANSFERASE"/>
    <property type="match status" value="1"/>
</dbReference>
<evidence type="ECO:0000313" key="4">
    <source>
        <dbReference type="EMBL" id="MBK6090180.1"/>
    </source>
</evidence>
<dbReference type="AlphaFoldDB" id="A0A935C4C9"/>
<sequence length="184" mass="21144">MNNKPFDLGVMVGRFQTLHTGHVYMIEKAVAVCERVGIFVGSSQESGTSKNPYTYEQREHFLREVFGDKVEIYPLPDIGVGNNSTWGDYVLKNVRERFGKSPDLLVSGKEERRVNWFDSVEGVSVAELYVPKIIDMSASRMREFFIADSYDEWKKYTPETLWNDYEEMKSAVLAAKDNLFTDSI</sequence>
<dbReference type="NCBIfam" id="TIGR00125">
    <property type="entry name" value="cyt_tran_rel"/>
    <property type="match status" value="1"/>
</dbReference>
<evidence type="ECO:0000256" key="2">
    <source>
        <dbReference type="ARBA" id="ARBA00022695"/>
    </source>
</evidence>
<keyword evidence="2 4" id="KW-0548">Nucleotidyltransferase</keyword>
<dbReference type="EMBL" id="JAEQMG010000186">
    <property type="protein sequence ID" value="MBK6090180.1"/>
    <property type="molecule type" value="Genomic_DNA"/>
</dbReference>
<dbReference type="InterPro" id="IPR004821">
    <property type="entry name" value="Cyt_trans-like"/>
</dbReference>
<dbReference type="InterPro" id="IPR014729">
    <property type="entry name" value="Rossmann-like_a/b/a_fold"/>
</dbReference>
<dbReference type="GO" id="GO:0016779">
    <property type="term" value="F:nucleotidyltransferase activity"/>
    <property type="evidence" value="ECO:0007669"/>
    <property type="project" value="UniProtKB-KW"/>
</dbReference>
<protein>
    <submittedName>
        <fullName evidence="4">Adenylyltransferase/cytidyltransferase family protein</fullName>
    </submittedName>
</protein>
<dbReference type="RefSeq" id="WP_201428853.1">
    <property type="nucleotide sequence ID" value="NZ_JAEQMG010000186.1"/>
</dbReference>
<evidence type="ECO:0000256" key="1">
    <source>
        <dbReference type="ARBA" id="ARBA00022679"/>
    </source>
</evidence>
<organism evidence="4 5">
    <name type="scientific">Ruminococcus difficilis</name>
    <dbReference type="NCBI Taxonomy" id="2763069"/>
    <lineage>
        <taxon>Bacteria</taxon>
        <taxon>Bacillati</taxon>
        <taxon>Bacillota</taxon>
        <taxon>Clostridia</taxon>
        <taxon>Eubacteriales</taxon>
        <taxon>Oscillospiraceae</taxon>
        <taxon>Ruminococcus</taxon>
    </lineage>
</organism>
<keyword evidence="5" id="KW-1185">Reference proteome</keyword>
<keyword evidence="1" id="KW-0808">Transferase</keyword>
<gene>
    <name evidence="4" type="ORF">JKK62_16275</name>
</gene>
<dbReference type="Proteomes" id="UP000633365">
    <property type="component" value="Unassembled WGS sequence"/>
</dbReference>
<evidence type="ECO:0000259" key="3">
    <source>
        <dbReference type="Pfam" id="PF01467"/>
    </source>
</evidence>
<name>A0A935C4C9_9FIRM</name>
<proteinExistence type="predicted"/>
<evidence type="ECO:0000313" key="5">
    <source>
        <dbReference type="Proteomes" id="UP000633365"/>
    </source>
</evidence>
<dbReference type="Pfam" id="PF01467">
    <property type="entry name" value="CTP_transf_like"/>
    <property type="match status" value="1"/>
</dbReference>
<comment type="caution">
    <text evidence="4">The sequence shown here is derived from an EMBL/GenBank/DDBJ whole genome shotgun (WGS) entry which is preliminary data.</text>
</comment>
<dbReference type="PANTHER" id="PTHR21342:SF0">
    <property type="entry name" value="BIFUNCTIONAL NMN ADENYLYLTRANSFERASE_NUDIX HYDROLASE"/>
    <property type="match status" value="1"/>
</dbReference>
<dbReference type="SUPFAM" id="SSF52374">
    <property type="entry name" value="Nucleotidylyl transferase"/>
    <property type="match status" value="1"/>
</dbReference>
<dbReference type="Gene3D" id="3.40.50.620">
    <property type="entry name" value="HUPs"/>
    <property type="match status" value="1"/>
</dbReference>
<feature type="domain" description="Cytidyltransferase-like" evidence="3">
    <location>
        <begin position="11"/>
        <end position="79"/>
    </location>
</feature>
<reference evidence="4" key="1">
    <citation type="submission" date="2021-01" db="EMBL/GenBank/DDBJ databases">
        <title>Genome public.</title>
        <authorList>
            <person name="Liu C."/>
            <person name="Sun Q."/>
        </authorList>
    </citation>
    <scope>NUCLEOTIDE SEQUENCE</scope>
    <source>
        <strain evidence="4">M6</strain>
    </source>
</reference>